<accession>A0A0F3IL23</accession>
<proteinExistence type="predicted"/>
<dbReference type="Pfam" id="PF13466">
    <property type="entry name" value="STAS_2"/>
    <property type="match status" value="1"/>
</dbReference>
<dbReference type="PROSITE" id="PS50801">
    <property type="entry name" value="STAS"/>
    <property type="match status" value="1"/>
</dbReference>
<name>A0A0F3IL23_9GAMM</name>
<comment type="caution">
    <text evidence="2">The sequence shown here is derived from an EMBL/GenBank/DDBJ whole genome shotgun (WGS) entry which is preliminary data.</text>
</comment>
<evidence type="ECO:0000313" key="2">
    <source>
        <dbReference type="EMBL" id="KJV07223.1"/>
    </source>
</evidence>
<dbReference type="AlphaFoldDB" id="A0A0F3IL23"/>
<dbReference type="PANTHER" id="PTHR35849">
    <property type="entry name" value="BLR2341 PROTEIN"/>
    <property type="match status" value="1"/>
</dbReference>
<protein>
    <recommendedName>
        <fullName evidence="1">STAS domain-containing protein</fullName>
    </recommendedName>
</protein>
<dbReference type="CDD" id="cd07043">
    <property type="entry name" value="STAS_anti-anti-sigma_factors"/>
    <property type="match status" value="1"/>
</dbReference>
<reference evidence="2 3" key="2">
    <citation type="journal article" date="2016" name="Microb. Ecol.">
        <title>Genome Characteristics of a Novel Type I Methanotroph (Sn10-6) Isolated from a Flooded Indian Rice Field.</title>
        <authorList>
            <person name="Rahalkar M.C."/>
            <person name="Pandit P.S."/>
            <person name="Dhakephalkar P.K."/>
            <person name="Pore S."/>
            <person name="Arora P."/>
            <person name="Kapse N."/>
        </authorList>
    </citation>
    <scope>NUCLEOTIDE SEQUENCE [LARGE SCALE GENOMIC DNA]</scope>
    <source>
        <strain evidence="2 3">Sn10-6</strain>
    </source>
</reference>
<dbReference type="SUPFAM" id="SSF52091">
    <property type="entry name" value="SpoIIaa-like"/>
    <property type="match status" value="1"/>
</dbReference>
<evidence type="ECO:0000259" key="1">
    <source>
        <dbReference type="PROSITE" id="PS50801"/>
    </source>
</evidence>
<evidence type="ECO:0000313" key="3">
    <source>
        <dbReference type="Proteomes" id="UP000033684"/>
    </source>
</evidence>
<sequence>MTTNVQCNEGICLLKLGNELTIYNVAEYKQQLETGWQQNQELHLDLSDVLEIDSAGVQLLLWLKKTAGSLKLVHHSKAVIEVFELLNLTAHFGDPIILTQ</sequence>
<dbReference type="InterPro" id="IPR036513">
    <property type="entry name" value="STAS_dom_sf"/>
</dbReference>
<dbReference type="OrthoDB" id="3296574at2"/>
<dbReference type="PANTHER" id="PTHR35849:SF2">
    <property type="entry name" value="BLR2341 PROTEIN"/>
    <property type="match status" value="1"/>
</dbReference>
<dbReference type="InterPro" id="IPR058548">
    <property type="entry name" value="MlaB-like_STAS"/>
</dbReference>
<dbReference type="Gene3D" id="3.30.750.24">
    <property type="entry name" value="STAS domain"/>
    <property type="match status" value="1"/>
</dbReference>
<dbReference type="EMBL" id="LAJX01000053">
    <property type="protein sequence ID" value="KJV07223.1"/>
    <property type="molecule type" value="Genomic_DNA"/>
</dbReference>
<keyword evidence="3" id="KW-1185">Reference proteome</keyword>
<organism evidence="2 3">
    <name type="scientific">Methylocucumis oryzae</name>
    <dbReference type="NCBI Taxonomy" id="1632867"/>
    <lineage>
        <taxon>Bacteria</taxon>
        <taxon>Pseudomonadati</taxon>
        <taxon>Pseudomonadota</taxon>
        <taxon>Gammaproteobacteria</taxon>
        <taxon>Methylococcales</taxon>
        <taxon>Methylococcaceae</taxon>
        <taxon>Methylocucumis</taxon>
    </lineage>
</organism>
<dbReference type="Proteomes" id="UP000033684">
    <property type="component" value="Unassembled WGS sequence"/>
</dbReference>
<dbReference type="InterPro" id="IPR002645">
    <property type="entry name" value="STAS_dom"/>
</dbReference>
<feature type="domain" description="STAS" evidence="1">
    <location>
        <begin position="1"/>
        <end position="100"/>
    </location>
</feature>
<dbReference type="InterPro" id="IPR052746">
    <property type="entry name" value="MlaB_ABC_Transporter"/>
</dbReference>
<gene>
    <name evidence="2" type="ORF">VZ94_06180</name>
</gene>
<dbReference type="RefSeq" id="WP_045778573.1">
    <property type="nucleotide sequence ID" value="NZ_LAJX01000053.1"/>
</dbReference>
<reference evidence="3" key="1">
    <citation type="submission" date="2015-03" db="EMBL/GenBank/DDBJ databases">
        <title>Draft genome sequence of a novel methanotroph (Sn10-6) isolated from flooded ricefield rhizosphere in India.</title>
        <authorList>
            <person name="Pandit P.S."/>
            <person name="Pore S.D."/>
            <person name="Arora P."/>
            <person name="Kapse N.G."/>
            <person name="Dhakephalkar P.K."/>
            <person name="Rahalkar M.C."/>
        </authorList>
    </citation>
    <scope>NUCLEOTIDE SEQUENCE [LARGE SCALE GENOMIC DNA]</scope>
    <source>
        <strain evidence="3">Sn10-6</strain>
    </source>
</reference>